<dbReference type="PANTHER" id="PTHR13832:SF848">
    <property type="entry name" value="PPM-TYPE PHOSPHATASE DOMAIN-CONTAINING PROTEIN"/>
    <property type="match status" value="1"/>
</dbReference>
<dbReference type="KEGG" id="smo:SELMODRAFT_3798"/>
<evidence type="ECO:0000259" key="10">
    <source>
        <dbReference type="PROSITE" id="PS51746"/>
    </source>
</evidence>
<dbReference type="AlphaFoldDB" id="D8QT88"/>
<evidence type="ECO:0000256" key="6">
    <source>
        <dbReference type="ARBA" id="ARBA00022842"/>
    </source>
</evidence>
<evidence type="ECO:0000256" key="7">
    <source>
        <dbReference type="ARBA" id="ARBA00022912"/>
    </source>
</evidence>
<accession>D8QT88</accession>
<dbReference type="Pfam" id="PF00481">
    <property type="entry name" value="PP2C"/>
    <property type="match status" value="1"/>
</dbReference>
<keyword evidence="12" id="KW-1185">Reference proteome</keyword>
<feature type="non-terminal residue" evidence="11">
    <location>
        <position position="181"/>
    </location>
</feature>
<dbReference type="SUPFAM" id="SSF81606">
    <property type="entry name" value="PP2C-like"/>
    <property type="match status" value="1"/>
</dbReference>
<dbReference type="SMART" id="SM00332">
    <property type="entry name" value="PP2Cc"/>
    <property type="match status" value="1"/>
</dbReference>
<name>D8QT88_SELML</name>
<dbReference type="GO" id="GO:0046872">
    <property type="term" value="F:metal ion binding"/>
    <property type="evidence" value="ECO:0007669"/>
    <property type="project" value="UniProtKB-KW"/>
</dbReference>
<dbReference type="CDD" id="cd00143">
    <property type="entry name" value="PP2Cc"/>
    <property type="match status" value="1"/>
</dbReference>
<evidence type="ECO:0000256" key="4">
    <source>
        <dbReference type="ARBA" id="ARBA00022723"/>
    </source>
</evidence>
<sequence length="181" mass="19697">SLIGVYDGHGGNSAAIYVKEKIGSLLASNRDFHRGNYAESLHQVFMELERLLIRRGTSGTTATVALITATKVFVASVGDSFAMLLQQDGTWIKLTEDHKHSYPGEMDRVRRAGGSLTANKSIVQQGVHIWQLAMTRSLGDRCFKSNKKFGAEEQAVSPVPDIVEFEIPQGCGFLVLASDGV</sequence>
<keyword evidence="8" id="KW-0464">Manganese</keyword>
<comment type="cofactor">
    <cofactor evidence="2">
        <name>Mg(2+)</name>
        <dbReference type="ChEBI" id="CHEBI:18420"/>
    </cofactor>
</comment>
<dbReference type="GO" id="GO:0004722">
    <property type="term" value="F:protein serine/threonine phosphatase activity"/>
    <property type="evidence" value="ECO:0000318"/>
    <property type="project" value="GO_Central"/>
</dbReference>
<dbReference type="STRING" id="88036.D8QT88"/>
<keyword evidence="7 9" id="KW-0904">Protein phosphatase</keyword>
<dbReference type="PROSITE" id="PS51746">
    <property type="entry name" value="PPM_2"/>
    <property type="match status" value="1"/>
</dbReference>
<reference evidence="11 12" key="1">
    <citation type="journal article" date="2011" name="Science">
        <title>The Selaginella genome identifies genetic changes associated with the evolution of vascular plants.</title>
        <authorList>
            <person name="Banks J.A."/>
            <person name="Nishiyama T."/>
            <person name="Hasebe M."/>
            <person name="Bowman J.L."/>
            <person name="Gribskov M."/>
            <person name="dePamphilis C."/>
            <person name="Albert V.A."/>
            <person name="Aono N."/>
            <person name="Aoyama T."/>
            <person name="Ambrose B.A."/>
            <person name="Ashton N.W."/>
            <person name="Axtell M.J."/>
            <person name="Barker E."/>
            <person name="Barker M.S."/>
            <person name="Bennetzen J.L."/>
            <person name="Bonawitz N.D."/>
            <person name="Chapple C."/>
            <person name="Cheng C."/>
            <person name="Correa L.G."/>
            <person name="Dacre M."/>
            <person name="DeBarry J."/>
            <person name="Dreyer I."/>
            <person name="Elias M."/>
            <person name="Engstrom E.M."/>
            <person name="Estelle M."/>
            <person name="Feng L."/>
            <person name="Finet C."/>
            <person name="Floyd S.K."/>
            <person name="Frommer W.B."/>
            <person name="Fujita T."/>
            <person name="Gramzow L."/>
            <person name="Gutensohn M."/>
            <person name="Harholt J."/>
            <person name="Hattori M."/>
            <person name="Heyl A."/>
            <person name="Hirai T."/>
            <person name="Hiwatashi Y."/>
            <person name="Ishikawa M."/>
            <person name="Iwata M."/>
            <person name="Karol K.G."/>
            <person name="Koehler B."/>
            <person name="Kolukisaoglu U."/>
            <person name="Kubo M."/>
            <person name="Kurata T."/>
            <person name="Lalonde S."/>
            <person name="Li K."/>
            <person name="Li Y."/>
            <person name="Litt A."/>
            <person name="Lyons E."/>
            <person name="Manning G."/>
            <person name="Maruyama T."/>
            <person name="Michael T.P."/>
            <person name="Mikami K."/>
            <person name="Miyazaki S."/>
            <person name="Morinaga S."/>
            <person name="Murata T."/>
            <person name="Mueller-Roeber B."/>
            <person name="Nelson D.R."/>
            <person name="Obara M."/>
            <person name="Oguri Y."/>
            <person name="Olmstead R.G."/>
            <person name="Onodera N."/>
            <person name="Petersen B.L."/>
            <person name="Pils B."/>
            <person name="Prigge M."/>
            <person name="Rensing S.A."/>
            <person name="Riano-Pachon D.M."/>
            <person name="Roberts A.W."/>
            <person name="Sato Y."/>
            <person name="Scheller H.V."/>
            <person name="Schulz B."/>
            <person name="Schulz C."/>
            <person name="Shakirov E.V."/>
            <person name="Shibagaki N."/>
            <person name="Shinohara N."/>
            <person name="Shippen D.E."/>
            <person name="Soerensen I."/>
            <person name="Sotooka R."/>
            <person name="Sugimoto N."/>
            <person name="Sugita M."/>
            <person name="Sumikawa N."/>
            <person name="Tanurdzic M."/>
            <person name="Theissen G."/>
            <person name="Ulvskov P."/>
            <person name="Wakazuki S."/>
            <person name="Weng J.K."/>
            <person name="Willats W.W."/>
            <person name="Wipf D."/>
            <person name="Wolf P.G."/>
            <person name="Yang L."/>
            <person name="Zimmer A.D."/>
            <person name="Zhu Q."/>
            <person name="Mitros T."/>
            <person name="Hellsten U."/>
            <person name="Loque D."/>
            <person name="Otillar R."/>
            <person name="Salamov A."/>
            <person name="Schmutz J."/>
            <person name="Shapiro H."/>
            <person name="Lindquist E."/>
            <person name="Lucas S."/>
            <person name="Rokhsar D."/>
            <person name="Grigoriev I.V."/>
        </authorList>
    </citation>
    <scope>NUCLEOTIDE SEQUENCE [LARGE SCALE GENOMIC DNA]</scope>
</reference>
<dbReference type="PANTHER" id="PTHR13832">
    <property type="entry name" value="PROTEIN PHOSPHATASE 2C"/>
    <property type="match status" value="1"/>
</dbReference>
<dbReference type="PROSITE" id="PS01032">
    <property type="entry name" value="PPM_1"/>
    <property type="match status" value="1"/>
</dbReference>
<dbReference type="EMBL" id="GL377566">
    <property type="protein sequence ID" value="EFJ37570.1"/>
    <property type="molecule type" value="Genomic_DNA"/>
</dbReference>
<dbReference type="InterPro" id="IPR015655">
    <property type="entry name" value="PP2C"/>
</dbReference>
<comment type="similarity">
    <text evidence="9">Belongs to the PP2C family.</text>
</comment>
<evidence type="ECO:0000256" key="1">
    <source>
        <dbReference type="ARBA" id="ARBA00001936"/>
    </source>
</evidence>
<evidence type="ECO:0000313" key="12">
    <source>
        <dbReference type="Proteomes" id="UP000001514"/>
    </source>
</evidence>
<dbReference type="eggNOG" id="KOG0698">
    <property type="taxonomic scope" value="Eukaryota"/>
</dbReference>
<evidence type="ECO:0000256" key="9">
    <source>
        <dbReference type="RuleBase" id="RU003465"/>
    </source>
</evidence>
<feature type="domain" description="PPM-type phosphatase" evidence="10">
    <location>
        <begin position="1"/>
        <end position="181"/>
    </location>
</feature>
<dbReference type="EC" id="3.1.3.16" evidence="3"/>
<keyword evidence="6" id="KW-0460">Magnesium</keyword>
<evidence type="ECO:0000256" key="2">
    <source>
        <dbReference type="ARBA" id="ARBA00001946"/>
    </source>
</evidence>
<gene>
    <name evidence="11" type="ORF">SELMODRAFT_3798</name>
</gene>
<protein>
    <recommendedName>
        <fullName evidence="3">protein-serine/threonine phosphatase</fullName>
        <ecNumber evidence="3">3.1.3.16</ecNumber>
    </recommendedName>
</protein>
<evidence type="ECO:0000256" key="3">
    <source>
        <dbReference type="ARBA" id="ARBA00013081"/>
    </source>
</evidence>
<keyword evidence="4" id="KW-0479">Metal-binding</keyword>
<dbReference type="GO" id="GO:0007165">
    <property type="term" value="P:signal transduction"/>
    <property type="evidence" value="ECO:0000318"/>
    <property type="project" value="GO_Central"/>
</dbReference>
<dbReference type="Proteomes" id="UP000001514">
    <property type="component" value="Unassembled WGS sequence"/>
</dbReference>
<evidence type="ECO:0000313" key="11">
    <source>
        <dbReference type="EMBL" id="EFJ37570.1"/>
    </source>
</evidence>
<dbReference type="Gramene" id="EFJ37570">
    <property type="protein sequence ID" value="EFJ37570"/>
    <property type="gene ID" value="SELMODRAFT_3798"/>
</dbReference>
<comment type="cofactor">
    <cofactor evidence="1">
        <name>Mn(2+)</name>
        <dbReference type="ChEBI" id="CHEBI:29035"/>
    </cofactor>
</comment>
<dbReference type="HOGENOM" id="CLU_013173_14_0_1"/>
<keyword evidence="5 9" id="KW-0378">Hydrolase</keyword>
<evidence type="ECO:0000256" key="5">
    <source>
        <dbReference type="ARBA" id="ARBA00022801"/>
    </source>
</evidence>
<organism evidence="12">
    <name type="scientific">Selaginella moellendorffii</name>
    <name type="common">Spikemoss</name>
    <dbReference type="NCBI Taxonomy" id="88036"/>
    <lineage>
        <taxon>Eukaryota</taxon>
        <taxon>Viridiplantae</taxon>
        <taxon>Streptophyta</taxon>
        <taxon>Embryophyta</taxon>
        <taxon>Tracheophyta</taxon>
        <taxon>Lycopodiopsida</taxon>
        <taxon>Selaginellales</taxon>
        <taxon>Selaginellaceae</taxon>
        <taxon>Selaginella</taxon>
    </lineage>
</organism>
<evidence type="ECO:0000256" key="8">
    <source>
        <dbReference type="ARBA" id="ARBA00023211"/>
    </source>
</evidence>
<dbReference type="Gene3D" id="3.60.40.10">
    <property type="entry name" value="PPM-type phosphatase domain"/>
    <property type="match status" value="1"/>
</dbReference>
<dbReference type="InterPro" id="IPR001932">
    <property type="entry name" value="PPM-type_phosphatase-like_dom"/>
</dbReference>
<dbReference type="InParanoid" id="D8QT88"/>
<dbReference type="InterPro" id="IPR036457">
    <property type="entry name" value="PPM-type-like_dom_sf"/>
</dbReference>
<dbReference type="OrthoDB" id="10264738at2759"/>
<proteinExistence type="inferred from homology"/>
<dbReference type="InterPro" id="IPR000222">
    <property type="entry name" value="PP2C_BS"/>
</dbReference>
<feature type="non-terminal residue" evidence="11">
    <location>
        <position position="1"/>
    </location>
</feature>